<evidence type="ECO:0000313" key="5">
    <source>
        <dbReference type="EMBL" id="TQM02034.1"/>
    </source>
</evidence>
<keyword evidence="2 5" id="KW-0418">Kinase</keyword>
<dbReference type="GO" id="GO:0016301">
    <property type="term" value="F:kinase activity"/>
    <property type="evidence" value="ECO:0007669"/>
    <property type="project" value="UniProtKB-KW"/>
</dbReference>
<dbReference type="EMBL" id="VFPA01000007">
    <property type="protein sequence ID" value="TQM02034.1"/>
    <property type="molecule type" value="Genomic_DNA"/>
</dbReference>
<name>A0A543CY50_9PSEU</name>
<organism evidence="5 6">
    <name type="scientific">Pseudonocardia kunmingensis</name>
    <dbReference type="NCBI Taxonomy" id="630975"/>
    <lineage>
        <taxon>Bacteria</taxon>
        <taxon>Bacillati</taxon>
        <taxon>Actinomycetota</taxon>
        <taxon>Actinomycetes</taxon>
        <taxon>Pseudonocardiales</taxon>
        <taxon>Pseudonocardiaceae</taxon>
        <taxon>Pseudonocardia</taxon>
    </lineage>
</organism>
<dbReference type="AlphaFoldDB" id="A0A543CY50"/>
<dbReference type="InterPro" id="IPR029056">
    <property type="entry name" value="Ribokinase-like"/>
</dbReference>
<dbReference type="PANTHER" id="PTHR42774">
    <property type="entry name" value="PHOSPHOTRANSFERASE SYSTEM TRANSPORT PROTEIN"/>
    <property type="match status" value="1"/>
</dbReference>
<dbReference type="PROSITE" id="PS00584">
    <property type="entry name" value="PFKB_KINASES_2"/>
    <property type="match status" value="1"/>
</dbReference>
<keyword evidence="6" id="KW-1185">Reference proteome</keyword>
<dbReference type="InterPro" id="IPR052562">
    <property type="entry name" value="Ketohexokinase-related"/>
</dbReference>
<protein>
    <submittedName>
        <fullName evidence="5">Sugar/nucleoside kinase (Ribokinase family)</fullName>
    </submittedName>
</protein>
<evidence type="ECO:0000256" key="1">
    <source>
        <dbReference type="ARBA" id="ARBA00022679"/>
    </source>
</evidence>
<dbReference type="Proteomes" id="UP000315677">
    <property type="component" value="Unassembled WGS sequence"/>
</dbReference>
<proteinExistence type="predicted"/>
<feature type="domain" description="Carbohydrate kinase PfkB" evidence="4">
    <location>
        <begin position="129"/>
        <end position="380"/>
    </location>
</feature>
<dbReference type="Pfam" id="PF00294">
    <property type="entry name" value="PfkB"/>
    <property type="match status" value="1"/>
</dbReference>
<evidence type="ECO:0000256" key="2">
    <source>
        <dbReference type="ARBA" id="ARBA00022777"/>
    </source>
</evidence>
<gene>
    <name evidence="5" type="ORF">FB558_7892</name>
</gene>
<feature type="compositionally biased region" description="Basic and acidic residues" evidence="3">
    <location>
        <begin position="20"/>
        <end position="34"/>
    </location>
</feature>
<reference evidence="5 6" key="1">
    <citation type="submission" date="2019-06" db="EMBL/GenBank/DDBJ databases">
        <title>Sequencing the genomes of 1000 actinobacteria strains.</title>
        <authorList>
            <person name="Klenk H.-P."/>
        </authorList>
    </citation>
    <scope>NUCLEOTIDE SEQUENCE [LARGE SCALE GENOMIC DNA]</scope>
    <source>
        <strain evidence="5 6">DSM 45301</strain>
    </source>
</reference>
<sequence>MTARRKHGAHGNAAGRTRTPPREHNASHLSKDARAQLPSAQATRHYPGGTEQEDEVAQAVTSTRNSTTVDVPHEPVLWDPLAALRGGADSPPVDIFMSGTVFLDIVFTGLPAAPSAGTEVWASGMASCPGGIANLAIAASRLGLRTSLAAGFGDDVYADFCWQTLADQERVDLSRSRRFAQWHSPVTVSMAVQRDRSMVTHGHELPIRADELIGVPPRSRAVITSIGEGAADPVLPSWVARSRHEGALVFADAGWDPTGAWDPQLLRTLAGCDAFMPNAVEAMHYTRTDSPQAALKALAEHVPLAVVTLGGDGAIAVDGVTGETAAVPALPVDALDPTGAGDVFGAGLVLGTIAGWPLEHRLLFAGVSAALAVHEFGGSLAAPGWGDIGDWWRRTRARADAGHAAAADLSRRYGFLEDLVPRTHVCGVRRAAATIARHSDVARPTTNTTP</sequence>
<accession>A0A543CY50</accession>
<dbReference type="Gene3D" id="3.40.1190.20">
    <property type="match status" value="1"/>
</dbReference>
<keyword evidence="1" id="KW-0808">Transferase</keyword>
<dbReference type="InterPro" id="IPR002173">
    <property type="entry name" value="Carboh/pur_kinase_PfkB_CS"/>
</dbReference>
<feature type="region of interest" description="Disordered" evidence="3">
    <location>
        <begin position="1"/>
        <end position="58"/>
    </location>
</feature>
<evidence type="ECO:0000256" key="3">
    <source>
        <dbReference type="SAM" id="MobiDB-lite"/>
    </source>
</evidence>
<evidence type="ECO:0000259" key="4">
    <source>
        <dbReference type="Pfam" id="PF00294"/>
    </source>
</evidence>
<dbReference type="SUPFAM" id="SSF53613">
    <property type="entry name" value="Ribokinase-like"/>
    <property type="match status" value="1"/>
</dbReference>
<dbReference type="PANTHER" id="PTHR42774:SF3">
    <property type="entry name" value="KETOHEXOKINASE"/>
    <property type="match status" value="1"/>
</dbReference>
<evidence type="ECO:0000313" key="6">
    <source>
        <dbReference type="Proteomes" id="UP000315677"/>
    </source>
</evidence>
<comment type="caution">
    <text evidence="5">The sequence shown here is derived from an EMBL/GenBank/DDBJ whole genome shotgun (WGS) entry which is preliminary data.</text>
</comment>
<dbReference type="InterPro" id="IPR011611">
    <property type="entry name" value="PfkB_dom"/>
</dbReference>